<keyword evidence="4 6" id="KW-0067">ATP-binding</keyword>
<evidence type="ECO:0000256" key="4">
    <source>
        <dbReference type="ARBA" id="ARBA00022840"/>
    </source>
</evidence>
<dbReference type="InterPro" id="IPR003439">
    <property type="entry name" value="ABC_transporter-like_ATP-bd"/>
</dbReference>
<dbReference type="GO" id="GO:0022857">
    <property type="term" value="F:transmembrane transporter activity"/>
    <property type="evidence" value="ECO:0007669"/>
    <property type="project" value="InterPro"/>
</dbReference>
<comment type="similarity">
    <text evidence="1">Belongs to the ABC transporter superfamily.</text>
</comment>
<reference evidence="6 7" key="1">
    <citation type="submission" date="2018-05" db="EMBL/GenBank/DDBJ databases">
        <title>Acuticoccus sediminis sp. nov., isolated from deep-sea sediment of Indian Ocean.</title>
        <authorList>
            <person name="Liu X."/>
            <person name="Lai Q."/>
            <person name="Du Y."/>
            <person name="Sun F."/>
            <person name="Zhang X."/>
            <person name="Wang S."/>
            <person name="Shao Z."/>
        </authorList>
    </citation>
    <scope>NUCLEOTIDE SEQUENCE [LARGE SCALE GENOMIC DNA]</scope>
    <source>
        <strain evidence="6 7">PTG4-2</strain>
    </source>
</reference>
<dbReference type="Pfam" id="PF08402">
    <property type="entry name" value="TOBE_2"/>
    <property type="match status" value="1"/>
</dbReference>
<evidence type="ECO:0000259" key="5">
    <source>
        <dbReference type="PROSITE" id="PS50893"/>
    </source>
</evidence>
<gene>
    <name evidence="6" type="ORF">DLJ53_10215</name>
</gene>
<dbReference type="GO" id="GO:0015697">
    <property type="term" value="P:quaternary ammonium group transport"/>
    <property type="evidence" value="ECO:0007669"/>
    <property type="project" value="UniProtKB-ARBA"/>
</dbReference>
<dbReference type="InterPro" id="IPR008995">
    <property type="entry name" value="Mo/tungstate-bd_C_term_dom"/>
</dbReference>
<comment type="caution">
    <text evidence="6">The sequence shown here is derived from an EMBL/GenBank/DDBJ whole genome shotgun (WGS) entry which is preliminary data.</text>
</comment>
<sequence>MDRAMSYLQVDGLIHKYGDFTAIDDVSFSIEAGERLCLLGPSGCGKTTTLQAIAGFIQPASGRISVAGEEITGLPSEKRNIGIMFQNYALFPHMTVFENVAFGLRMRQVPRREIKARVGEALKVVRLEHKARNMPSQLSGGEQQRIAFARAIVIRPRLLLLDEPFSNLDARLRLTMRAELLELLEGLDIATLMVTHDQDEAMAIGHRIAVMRAGRIRQIGAPRDLYRHPNSRFVGEFLGESNLFPIQGLRAAGSHVAVDVPGVGEILAETPPDDLAHRVRYALVRPEKIRILPRAEGGAAAGFNRLNGTLEHATFLGPRVEARIRVGEMQVQIAAETDAVDPAPGQPVTLSWPVDATVLIGGDDD</sequence>
<evidence type="ECO:0000313" key="6">
    <source>
        <dbReference type="EMBL" id="RAI01771.1"/>
    </source>
</evidence>
<dbReference type="PANTHER" id="PTHR42781:SF4">
    <property type="entry name" value="SPERMIDINE_PUTRESCINE IMPORT ATP-BINDING PROTEIN POTA"/>
    <property type="match status" value="1"/>
</dbReference>
<evidence type="ECO:0000256" key="1">
    <source>
        <dbReference type="ARBA" id="ARBA00005417"/>
    </source>
</evidence>
<evidence type="ECO:0000256" key="2">
    <source>
        <dbReference type="ARBA" id="ARBA00022448"/>
    </source>
</evidence>
<dbReference type="InterPro" id="IPR050093">
    <property type="entry name" value="ABC_SmlMolc_Importer"/>
</dbReference>
<dbReference type="Gene3D" id="2.40.50.100">
    <property type="match status" value="1"/>
</dbReference>
<evidence type="ECO:0000256" key="3">
    <source>
        <dbReference type="ARBA" id="ARBA00022741"/>
    </source>
</evidence>
<dbReference type="GO" id="GO:0005524">
    <property type="term" value="F:ATP binding"/>
    <property type="evidence" value="ECO:0007669"/>
    <property type="project" value="UniProtKB-KW"/>
</dbReference>
<dbReference type="GO" id="GO:0043190">
    <property type="term" value="C:ATP-binding cassette (ABC) transporter complex"/>
    <property type="evidence" value="ECO:0007669"/>
    <property type="project" value="InterPro"/>
</dbReference>
<dbReference type="InterPro" id="IPR027417">
    <property type="entry name" value="P-loop_NTPase"/>
</dbReference>
<dbReference type="InterPro" id="IPR003593">
    <property type="entry name" value="AAA+_ATPase"/>
</dbReference>
<dbReference type="InterPro" id="IPR017871">
    <property type="entry name" value="ABC_transporter-like_CS"/>
</dbReference>
<dbReference type="GO" id="GO:0016887">
    <property type="term" value="F:ATP hydrolysis activity"/>
    <property type="evidence" value="ECO:0007669"/>
    <property type="project" value="InterPro"/>
</dbReference>
<dbReference type="Gene3D" id="3.40.50.300">
    <property type="entry name" value="P-loop containing nucleotide triphosphate hydrolases"/>
    <property type="match status" value="1"/>
</dbReference>
<feature type="domain" description="ABC transporter" evidence="5">
    <location>
        <begin position="8"/>
        <end position="238"/>
    </location>
</feature>
<accession>A0A8B2NS89</accession>
<dbReference type="SUPFAM" id="SSF52540">
    <property type="entry name" value="P-loop containing nucleoside triphosphate hydrolases"/>
    <property type="match status" value="1"/>
</dbReference>
<dbReference type="PROSITE" id="PS00211">
    <property type="entry name" value="ABC_TRANSPORTER_1"/>
    <property type="match status" value="1"/>
</dbReference>
<name>A0A8B2NS89_9HYPH</name>
<dbReference type="PROSITE" id="PS50893">
    <property type="entry name" value="ABC_TRANSPORTER_2"/>
    <property type="match status" value="1"/>
</dbReference>
<dbReference type="EMBL" id="QHHQ01000002">
    <property type="protein sequence ID" value="RAI01771.1"/>
    <property type="molecule type" value="Genomic_DNA"/>
</dbReference>
<evidence type="ECO:0000313" key="7">
    <source>
        <dbReference type="Proteomes" id="UP000249590"/>
    </source>
</evidence>
<dbReference type="FunFam" id="3.40.50.300:FF:000425">
    <property type="entry name" value="Probable ABC transporter, ATP-binding subunit"/>
    <property type="match status" value="1"/>
</dbReference>
<dbReference type="AlphaFoldDB" id="A0A8B2NS89"/>
<organism evidence="6 7">
    <name type="scientific">Acuticoccus sediminis</name>
    <dbReference type="NCBI Taxonomy" id="2184697"/>
    <lineage>
        <taxon>Bacteria</taxon>
        <taxon>Pseudomonadati</taxon>
        <taxon>Pseudomonadota</taxon>
        <taxon>Alphaproteobacteria</taxon>
        <taxon>Hyphomicrobiales</taxon>
        <taxon>Amorphaceae</taxon>
        <taxon>Acuticoccus</taxon>
    </lineage>
</organism>
<dbReference type="Proteomes" id="UP000249590">
    <property type="component" value="Unassembled WGS sequence"/>
</dbReference>
<proteinExistence type="inferred from homology"/>
<dbReference type="Pfam" id="PF00005">
    <property type="entry name" value="ABC_tran"/>
    <property type="match status" value="1"/>
</dbReference>
<keyword evidence="3" id="KW-0547">Nucleotide-binding</keyword>
<protein>
    <submittedName>
        <fullName evidence="6">Fe3+/spermidine/putrescine ABC transporter ATP-binding protein</fullName>
    </submittedName>
</protein>
<keyword evidence="7" id="KW-1185">Reference proteome</keyword>
<dbReference type="SMART" id="SM00382">
    <property type="entry name" value="AAA"/>
    <property type="match status" value="1"/>
</dbReference>
<dbReference type="SUPFAM" id="SSF50331">
    <property type="entry name" value="MOP-like"/>
    <property type="match status" value="1"/>
</dbReference>
<dbReference type="InterPro" id="IPR013611">
    <property type="entry name" value="Transp-assoc_OB_typ2"/>
</dbReference>
<keyword evidence="2" id="KW-0813">Transport</keyword>
<dbReference type="PANTHER" id="PTHR42781">
    <property type="entry name" value="SPERMIDINE/PUTRESCINE IMPORT ATP-BINDING PROTEIN POTA"/>
    <property type="match status" value="1"/>
</dbReference>